<evidence type="ECO:0000256" key="6">
    <source>
        <dbReference type="ARBA" id="ARBA00022989"/>
    </source>
</evidence>
<feature type="region of interest" description="Disordered" evidence="9">
    <location>
        <begin position="613"/>
        <end position="672"/>
    </location>
</feature>
<dbReference type="Gene3D" id="2.60.40.150">
    <property type="entry name" value="C2 domain"/>
    <property type="match status" value="1"/>
</dbReference>
<keyword evidence="5" id="KW-0653">Protein transport</keyword>
<dbReference type="PANTHER" id="PTHR24075">
    <property type="entry name" value="SEC63 DOMAIN-CONTAINING"/>
    <property type="match status" value="1"/>
</dbReference>
<evidence type="ECO:0000259" key="11">
    <source>
        <dbReference type="PROSITE" id="PS50076"/>
    </source>
</evidence>
<evidence type="ECO:0000256" key="1">
    <source>
        <dbReference type="ARBA" id="ARBA00004477"/>
    </source>
</evidence>
<dbReference type="InterPro" id="IPR035892">
    <property type="entry name" value="C2_domain_sf"/>
</dbReference>
<dbReference type="SMART" id="SM00271">
    <property type="entry name" value="DnaJ"/>
    <property type="match status" value="1"/>
</dbReference>
<comment type="subcellular location">
    <subcellularLocation>
        <location evidence="1">Endoplasmic reticulum membrane</location>
        <topology evidence="1">Multi-pass membrane protein</topology>
    </subcellularLocation>
</comment>
<evidence type="ECO:0000256" key="2">
    <source>
        <dbReference type="ARBA" id="ARBA00022448"/>
    </source>
</evidence>
<feature type="transmembrane region" description="Helical" evidence="10">
    <location>
        <begin position="12"/>
        <end position="30"/>
    </location>
</feature>
<feature type="transmembrane region" description="Helical" evidence="10">
    <location>
        <begin position="197"/>
        <end position="220"/>
    </location>
</feature>
<organism evidence="12 13">
    <name type="scientific">Hohenbuehelia grisea</name>
    <dbReference type="NCBI Taxonomy" id="104357"/>
    <lineage>
        <taxon>Eukaryota</taxon>
        <taxon>Fungi</taxon>
        <taxon>Dikarya</taxon>
        <taxon>Basidiomycota</taxon>
        <taxon>Agaricomycotina</taxon>
        <taxon>Agaricomycetes</taxon>
        <taxon>Agaricomycetidae</taxon>
        <taxon>Agaricales</taxon>
        <taxon>Pleurotineae</taxon>
        <taxon>Pleurotaceae</taxon>
        <taxon>Hohenbuehelia</taxon>
    </lineage>
</organism>
<dbReference type="Pfam" id="PF00226">
    <property type="entry name" value="DnaJ"/>
    <property type="match status" value="1"/>
</dbReference>
<dbReference type="PRINTS" id="PR00625">
    <property type="entry name" value="JDOMAIN"/>
</dbReference>
<proteinExistence type="predicted"/>
<dbReference type="InterPro" id="IPR004179">
    <property type="entry name" value="Sec63-dom"/>
</dbReference>
<dbReference type="PROSITE" id="PS50076">
    <property type="entry name" value="DNAJ_2"/>
    <property type="match status" value="1"/>
</dbReference>
<evidence type="ECO:0000256" key="4">
    <source>
        <dbReference type="ARBA" id="ARBA00022824"/>
    </source>
</evidence>
<dbReference type="SMART" id="SM00973">
    <property type="entry name" value="Sec63"/>
    <property type="match status" value="1"/>
</dbReference>
<keyword evidence="4" id="KW-0256">Endoplasmic reticulum</keyword>
<dbReference type="Gene3D" id="1.10.287.110">
    <property type="entry name" value="DnaJ domain"/>
    <property type="match status" value="1"/>
</dbReference>
<accession>A0ABR3J2S8</accession>
<name>A0ABR3J2S8_9AGAR</name>
<dbReference type="SUPFAM" id="SSF81296">
    <property type="entry name" value="E set domains"/>
    <property type="match status" value="1"/>
</dbReference>
<evidence type="ECO:0000256" key="7">
    <source>
        <dbReference type="ARBA" id="ARBA00023136"/>
    </source>
</evidence>
<evidence type="ECO:0000256" key="3">
    <source>
        <dbReference type="ARBA" id="ARBA00022692"/>
    </source>
</evidence>
<gene>
    <name evidence="12" type="ORF">HGRIS_009884</name>
</gene>
<dbReference type="InterPro" id="IPR036869">
    <property type="entry name" value="J_dom_sf"/>
</dbReference>
<keyword evidence="13" id="KW-1185">Reference proteome</keyword>
<dbReference type="EMBL" id="JASNQZ010000012">
    <property type="protein sequence ID" value="KAL0949851.1"/>
    <property type="molecule type" value="Genomic_DNA"/>
</dbReference>
<dbReference type="InterPro" id="IPR014756">
    <property type="entry name" value="Ig_E-set"/>
</dbReference>
<keyword evidence="7 10" id="KW-0472">Membrane</keyword>
<dbReference type="CDD" id="cd06257">
    <property type="entry name" value="DnaJ"/>
    <property type="match status" value="1"/>
</dbReference>
<feature type="compositionally biased region" description="Acidic residues" evidence="9">
    <location>
        <begin position="617"/>
        <end position="630"/>
    </location>
</feature>
<dbReference type="PANTHER" id="PTHR24075:SF0">
    <property type="entry name" value="TRANSLOCATION PROTEIN SEC63 HOMOLOG"/>
    <property type="match status" value="1"/>
</dbReference>
<dbReference type="InterPro" id="IPR001623">
    <property type="entry name" value="DnaJ_domain"/>
</dbReference>
<evidence type="ECO:0000256" key="8">
    <source>
        <dbReference type="ARBA" id="ARBA00023186"/>
    </source>
</evidence>
<protein>
    <recommendedName>
        <fullName evidence="11">J domain-containing protein</fullName>
    </recommendedName>
</protein>
<keyword evidence="8" id="KW-0143">Chaperone</keyword>
<evidence type="ECO:0000256" key="5">
    <source>
        <dbReference type="ARBA" id="ARBA00022927"/>
    </source>
</evidence>
<dbReference type="Proteomes" id="UP001556367">
    <property type="component" value="Unassembled WGS sequence"/>
</dbReference>
<reference evidence="13" key="1">
    <citation type="submission" date="2024-06" db="EMBL/GenBank/DDBJ databases">
        <title>Multi-omics analyses provide insights into the biosynthesis of the anticancer antibiotic pleurotin in Hohenbuehelia grisea.</title>
        <authorList>
            <person name="Weaver J.A."/>
            <person name="Alberti F."/>
        </authorList>
    </citation>
    <scope>NUCLEOTIDE SEQUENCE [LARGE SCALE GENOMIC DNA]</scope>
    <source>
        <strain evidence="13">T-177</strain>
    </source>
</reference>
<evidence type="ECO:0000256" key="9">
    <source>
        <dbReference type="SAM" id="MobiDB-lite"/>
    </source>
</evidence>
<sequence>MANYNYDEGGQMAGYFVISFLALILVPLTLSSLSKPSAKRSSTGCKCQKCATQRARVAKRERGSILNPKFSKKTIFLVVGWALLGYMSYKSANAKFENKIYDPFEILGIKMGTSQKEIKSHFKKLSRKFHPDKVKLSGNETIEEVANRFVDITKAYKSLTDETIRKNWELYGHPDGKQEMSMGIALPSWLVEGKNNIWVLGFYGLIIGGALPLLVGRWWFGYRQKTKDGIQAKSAAAFFKGTREESSMADVIGCLGKAYEFEPHRPAVKSEKAELETLEGQIKERVGKKWTDARKLVEGDERQGPAFETRWKALVLIYAHLLRLPVSSSLQNDQTAILLQTPLLLNALLQISISRNWLRPTIAVMRLHAHLAQAVLPAFSHNDSILKSTLTQLPGVDQDEVDKLPTDAPKIDEFATALEEKRDGRAQDAKEVLRNWGRIELVDASFQVIGERIVTPASIVFLVVKLRISPPGSTLNEEKDLGVDETKRLIKYNEEKDQEFLLNKENDEPLEDATSLSEWAHAPYWPGNRKPSWWVLLADDKTQRVIVPPMKVTDVPFSRTNADRNYRSYKMQFQAPQSVGLFTWKLYVVSDTFVGEEVTRGIELKIDDVSALNADEQASEDEISEPDEDTLAGQMAAMRGGKVKKRDDEESDDESTTDGDEGDDSSSDSDSD</sequence>
<dbReference type="Pfam" id="PF02889">
    <property type="entry name" value="Sec63"/>
    <property type="match status" value="1"/>
</dbReference>
<keyword evidence="3 10" id="KW-0812">Transmembrane</keyword>
<dbReference type="SUPFAM" id="SSF46565">
    <property type="entry name" value="Chaperone J-domain"/>
    <property type="match status" value="1"/>
</dbReference>
<evidence type="ECO:0000313" key="12">
    <source>
        <dbReference type="EMBL" id="KAL0949851.1"/>
    </source>
</evidence>
<evidence type="ECO:0000313" key="13">
    <source>
        <dbReference type="Proteomes" id="UP001556367"/>
    </source>
</evidence>
<dbReference type="SUPFAM" id="SSF158702">
    <property type="entry name" value="Sec63 N-terminal domain-like"/>
    <property type="match status" value="1"/>
</dbReference>
<evidence type="ECO:0000256" key="10">
    <source>
        <dbReference type="SAM" id="Phobius"/>
    </source>
</evidence>
<comment type="caution">
    <text evidence="12">The sequence shown here is derived from an EMBL/GenBank/DDBJ whole genome shotgun (WGS) entry which is preliminary data.</text>
</comment>
<feature type="compositionally biased region" description="Acidic residues" evidence="9">
    <location>
        <begin position="649"/>
        <end position="672"/>
    </location>
</feature>
<dbReference type="Gene3D" id="1.10.3380.10">
    <property type="entry name" value="Sec63 N-terminal domain-like domain"/>
    <property type="match status" value="1"/>
</dbReference>
<keyword evidence="2" id="KW-0813">Transport</keyword>
<feature type="domain" description="J" evidence="11">
    <location>
        <begin position="102"/>
        <end position="172"/>
    </location>
</feature>
<keyword evidence="6 10" id="KW-1133">Transmembrane helix</keyword>